<protein>
    <submittedName>
        <fullName evidence="1">Uncharacterized protein</fullName>
    </submittedName>
</protein>
<accession>A0A9D4HI32</accession>
<proteinExistence type="predicted"/>
<dbReference type="Proteomes" id="UP000828390">
    <property type="component" value="Unassembled WGS sequence"/>
</dbReference>
<gene>
    <name evidence="1" type="ORF">DPMN_062830</name>
</gene>
<evidence type="ECO:0000313" key="2">
    <source>
        <dbReference type="Proteomes" id="UP000828390"/>
    </source>
</evidence>
<dbReference type="EMBL" id="JAIWYP010000013">
    <property type="protein sequence ID" value="KAH3719945.1"/>
    <property type="molecule type" value="Genomic_DNA"/>
</dbReference>
<keyword evidence="2" id="KW-1185">Reference proteome</keyword>
<dbReference type="AlphaFoldDB" id="A0A9D4HI32"/>
<organism evidence="1 2">
    <name type="scientific">Dreissena polymorpha</name>
    <name type="common">Zebra mussel</name>
    <name type="synonym">Mytilus polymorpha</name>
    <dbReference type="NCBI Taxonomy" id="45954"/>
    <lineage>
        <taxon>Eukaryota</taxon>
        <taxon>Metazoa</taxon>
        <taxon>Spiralia</taxon>
        <taxon>Lophotrochozoa</taxon>
        <taxon>Mollusca</taxon>
        <taxon>Bivalvia</taxon>
        <taxon>Autobranchia</taxon>
        <taxon>Heteroconchia</taxon>
        <taxon>Euheterodonta</taxon>
        <taxon>Imparidentia</taxon>
        <taxon>Neoheterodontei</taxon>
        <taxon>Myida</taxon>
        <taxon>Dreissenoidea</taxon>
        <taxon>Dreissenidae</taxon>
        <taxon>Dreissena</taxon>
    </lineage>
</organism>
<evidence type="ECO:0000313" key="1">
    <source>
        <dbReference type="EMBL" id="KAH3719945.1"/>
    </source>
</evidence>
<sequence>MDFYGSPRQTPISIKLPWEVRRVIRGRFDRRPSQTPIFNEPQREFDGAPRPFTKNLQWEFDRGIRLQ</sequence>
<reference evidence="1" key="2">
    <citation type="submission" date="2020-11" db="EMBL/GenBank/DDBJ databases">
        <authorList>
            <person name="McCartney M.A."/>
            <person name="Auch B."/>
            <person name="Kono T."/>
            <person name="Mallez S."/>
            <person name="Becker A."/>
            <person name="Gohl D.M."/>
            <person name="Silverstein K.A.T."/>
            <person name="Koren S."/>
            <person name="Bechman K.B."/>
            <person name="Herman A."/>
            <person name="Abrahante J.E."/>
            <person name="Garbe J."/>
        </authorList>
    </citation>
    <scope>NUCLEOTIDE SEQUENCE</scope>
    <source>
        <strain evidence="1">Duluth1</strain>
        <tissue evidence="1">Whole animal</tissue>
    </source>
</reference>
<name>A0A9D4HI32_DREPO</name>
<comment type="caution">
    <text evidence="1">The sequence shown here is derived from an EMBL/GenBank/DDBJ whole genome shotgun (WGS) entry which is preliminary data.</text>
</comment>
<reference evidence="1" key="1">
    <citation type="journal article" date="2019" name="bioRxiv">
        <title>The Genome of the Zebra Mussel, Dreissena polymorpha: A Resource for Invasive Species Research.</title>
        <authorList>
            <person name="McCartney M.A."/>
            <person name="Auch B."/>
            <person name="Kono T."/>
            <person name="Mallez S."/>
            <person name="Zhang Y."/>
            <person name="Obille A."/>
            <person name="Becker A."/>
            <person name="Abrahante J.E."/>
            <person name="Garbe J."/>
            <person name="Badalamenti J.P."/>
            <person name="Herman A."/>
            <person name="Mangelson H."/>
            <person name="Liachko I."/>
            <person name="Sullivan S."/>
            <person name="Sone E.D."/>
            <person name="Koren S."/>
            <person name="Silverstein K.A.T."/>
            <person name="Beckman K.B."/>
            <person name="Gohl D.M."/>
        </authorList>
    </citation>
    <scope>NUCLEOTIDE SEQUENCE</scope>
    <source>
        <strain evidence="1">Duluth1</strain>
        <tissue evidence="1">Whole animal</tissue>
    </source>
</reference>